<gene>
    <name evidence="1" type="ORF">PCOR1329_LOCUS22401</name>
</gene>
<reference evidence="1" key="1">
    <citation type="submission" date="2023-10" db="EMBL/GenBank/DDBJ databases">
        <authorList>
            <person name="Chen Y."/>
            <person name="Shah S."/>
            <person name="Dougan E. K."/>
            <person name="Thang M."/>
            <person name="Chan C."/>
        </authorList>
    </citation>
    <scope>NUCLEOTIDE SEQUENCE [LARGE SCALE GENOMIC DNA]</scope>
</reference>
<comment type="caution">
    <text evidence="1">The sequence shown here is derived from an EMBL/GenBank/DDBJ whole genome shotgun (WGS) entry which is preliminary data.</text>
</comment>
<dbReference type="EMBL" id="CAUYUJ010007481">
    <property type="protein sequence ID" value="CAK0820923.1"/>
    <property type="molecule type" value="Genomic_DNA"/>
</dbReference>
<name>A0ABN9RP13_9DINO</name>
<feature type="non-terminal residue" evidence="1">
    <location>
        <position position="1"/>
    </location>
</feature>
<evidence type="ECO:0000313" key="2">
    <source>
        <dbReference type="Proteomes" id="UP001189429"/>
    </source>
</evidence>
<protein>
    <recommendedName>
        <fullName evidence="3">Bifunctional lysine-specific demethylase and histidyl-hydroxylase</fullName>
    </recommendedName>
</protein>
<organism evidence="1 2">
    <name type="scientific">Prorocentrum cordatum</name>
    <dbReference type="NCBI Taxonomy" id="2364126"/>
    <lineage>
        <taxon>Eukaryota</taxon>
        <taxon>Sar</taxon>
        <taxon>Alveolata</taxon>
        <taxon>Dinophyceae</taxon>
        <taxon>Prorocentrales</taxon>
        <taxon>Prorocentraceae</taxon>
        <taxon>Prorocentrum</taxon>
    </lineage>
</organism>
<accession>A0ABN9RP13</accession>
<proteinExistence type="predicted"/>
<evidence type="ECO:0008006" key="3">
    <source>
        <dbReference type="Google" id="ProtNLM"/>
    </source>
</evidence>
<dbReference type="Gene3D" id="2.60.120.650">
    <property type="entry name" value="Cupin"/>
    <property type="match status" value="1"/>
</dbReference>
<dbReference type="Proteomes" id="UP001189429">
    <property type="component" value="Unassembled WGS sequence"/>
</dbReference>
<evidence type="ECO:0000313" key="1">
    <source>
        <dbReference type="EMBL" id="CAK0820923.1"/>
    </source>
</evidence>
<sequence>DLVPEVARRIGGQHLFISERTPMLFAGDQGTASHVHIDNKPLIQFCHVLHGTKLFCVAPSAPWVSQDQAADAAHGEVSLPVDVPLADDAAEWLQRPDTSVCAGRPGDLFLFPGRKPHCGANGLGALSVALFHGARRVQDMASGVFGPGMQQLAMRQLHGR</sequence>
<keyword evidence="2" id="KW-1185">Reference proteome</keyword>